<dbReference type="Proteomes" id="UP000460416">
    <property type="component" value="Unassembled WGS sequence"/>
</dbReference>
<evidence type="ECO:0000313" key="4">
    <source>
        <dbReference type="Proteomes" id="UP000460416"/>
    </source>
</evidence>
<dbReference type="Gene3D" id="3.40.1440.10">
    <property type="entry name" value="GIY-YIG endonuclease"/>
    <property type="match status" value="2"/>
</dbReference>
<dbReference type="OrthoDB" id="1495241at2"/>
<feature type="domain" description="GIY-YIG" evidence="2">
    <location>
        <begin position="4"/>
        <end position="83"/>
    </location>
</feature>
<keyword evidence="4" id="KW-1185">Reference proteome</keyword>
<comment type="caution">
    <text evidence="3">The sequence shown here is derived from an EMBL/GenBank/DDBJ whole genome shotgun (WGS) entry which is preliminary data.</text>
</comment>
<reference evidence="3 4" key="1">
    <citation type="submission" date="2019-07" db="EMBL/GenBank/DDBJ databases">
        <title>Gramella aestuarii sp. nov., isolated from a tidal flat, and emended description of Gramella echinicola.</title>
        <authorList>
            <person name="Liu L."/>
        </authorList>
    </citation>
    <scope>NUCLEOTIDE SEQUENCE [LARGE SCALE GENOMIC DNA]</scope>
    <source>
        <strain evidence="3 4">BS12</strain>
    </source>
</reference>
<accession>A0A7K1LTU8</accession>
<dbReference type="PANTHER" id="PTHR34477">
    <property type="entry name" value="UPF0213 PROTEIN YHBQ"/>
    <property type="match status" value="1"/>
</dbReference>
<gene>
    <name evidence="3" type="ORF">FLP08_15220</name>
</gene>
<dbReference type="InterPro" id="IPR035901">
    <property type="entry name" value="GIY-YIG_endonuc_sf"/>
</dbReference>
<protein>
    <recommendedName>
        <fullName evidence="2">GIY-YIG domain-containing protein</fullName>
    </recommendedName>
</protein>
<name>A0A7K1LTU8_9FLAO</name>
<dbReference type="PANTHER" id="PTHR34477:SF1">
    <property type="entry name" value="UPF0213 PROTEIN YHBQ"/>
    <property type="match status" value="1"/>
</dbReference>
<dbReference type="PROSITE" id="PS50164">
    <property type="entry name" value="GIY_YIG"/>
    <property type="match status" value="1"/>
</dbReference>
<proteinExistence type="inferred from homology"/>
<dbReference type="InterPro" id="IPR000305">
    <property type="entry name" value="GIY-YIG_endonuc"/>
</dbReference>
<comment type="similarity">
    <text evidence="1">Belongs to the UPF0213 family.</text>
</comment>
<dbReference type="SUPFAM" id="SSF82771">
    <property type="entry name" value="GIY-YIG endonuclease"/>
    <property type="match status" value="1"/>
</dbReference>
<dbReference type="EMBL" id="VJVW01000013">
    <property type="protein sequence ID" value="MUP43930.1"/>
    <property type="molecule type" value="Genomic_DNA"/>
</dbReference>
<organism evidence="3 4">
    <name type="scientific">Christiangramia aestuarii</name>
    <dbReference type="NCBI Taxonomy" id="1028746"/>
    <lineage>
        <taxon>Bacteria</taxon>
        <taxon>Pseudomonadati</taxon>
        <taxon>Bacteroidota</taxon>
        <taxon>Flavobacteriia</taxon>
        <taxon>Flavobacteriales</taxon>
        <taxon>Flavobacteriaceae</taxon>
        <taxon>Christiangramia</taxon>
    </lineage>
</organism>
<dbReference type="AlphaFoldDB" id="A0A7K1LTU8"/>
<evidence type="ECO:0000313" key="3">
    <source>
        <dbReference type="EMBL" id="MUP43930.1"/>
    </source>
</evidence>
<evidence type="ECO:0000259" key="2">
    <source>
        <dbReference type="PROSITE" id="PS50164"/>
    </source>
</evidence>
<dbReference type="Pfam" id="PF01541">
    <property type="entry name" value="GIY-YIG"/>
    <property type="match status" value="1"/>
</dbReference>
<evidence type="ECO:0000256" key="1">
    <source>
        <dbReference type="ARBA" id="ARBA00007435"/>
    </source>
</evidence>
<dbReference type="InterPro" id="IPR050190">
    <property type="entry name" value="UPF0213_domain"/>
</dbReference>
<sequence>MKPNRKYLYVLLCENEHYYIGQTNDLVKRFRQHKEQGDEGSVWTSNHKPIKIIQYWKIDQYSQEDAINFENRLTLEYINDYGYQKVRGGIYIFFDEEHHLGLLNSYNELVDGKFIPRKTEEQVQYFIKIRSKVLEYNLEQKKPYLYVLKLKNDKIYIGRSSTVLKSIRRHCYTNKSTWTSKFFPTDLLEIIEDQDKGNGHPRPFQNSIVYKYMRVYGWQNVRGGIYISNKENAIRKQLEKRKPVLLENYA</sequence>
<dbReference type="RefSeq" id="WP_156278031.1">
    <property type="nucleotide sequence ID" value="NZ_BAABGI010000007.1"/>
</dbReference>